<proteinExistence type="predicted"/>
<dbReference type="EMBL" id="BQKB01000009">
    <property type="protein sequence ID" value="GJM52249.1"/>
    <property type="molecule type" value="Genomic_DNA"/>
</dbReference>
<comment type="caution">
    <text evidence="1">The sequence shown here is derived from an EMBL/GenBank/DDBJ whole genome shotgun (WGS) entry which is preliminary data.</text>
</comment>
<protein>
    <recommendedName>
        <fullName evidence="5">Thioredoxin domain-containing protein</fullName>
    </recommendedName>
</protein>
<evidence type="ECO:0000313" key="2">
    <source>
        <dbReference type="EMBL" id="GJM52249.1"/>
    </source>
</evidence>
<evidence type="ECO:0000313" key="4">
    <source>
        <dbReference type="Proteomes" id="UP001208692"/>
    </source>
</evidence>
<dbReference type="EMBL" id="BQKA01000036">
    <property type="protein sequence ID" value="GJM51064.1"/>
    <property type="molecule type" value="Genomic_DNA"/>
</dbReference>
<evidence type="ECO:0000313" key="3">
    <source>
        <dbReference type="Proteomes" id="UP001207736"/>
    </source>
</evidence>
<dbReference type="RefSeq" id="WP_264846495.1">
    <property type="nucleotide sequence ID" value="NZ_BPMA01000021.1"/>
</dbReference>
<sequence>MNTKAFLFFLTIICIGCSKKEPHETILCGRILNPIDNFVVLYFNDQVVDSATIDTKNNFCFRLSNLKQNGLYYFKTSDNFQYIYLEKGDSLLFSANTYNFHKSVTYSGTNASINNFINEMKLKVEQNENLYKKWYRLSPDKFITKVDSIYLGYQHIYNDFLKKNKKLSLQAQKIAWASFFFDAHKPYELYKLENERIFQKKIILPECFYNFRKKLNYNDLEISYFNPYYQYLIEYVNNIAYQKSVIDNIPSTHREARLLNFQLNKLQTIDSVFKHNAIKDNMLRNASFSYLLNPRDEMYNRIYVEELSPRIEHNSHKREIKQLYQTILDFEKNKPFPNFQVVDINNDTIYIKNLIKPSVYNVFYFWSIENEYAKYLHYRIQQLKEISPDVNFVGIEIGGNYQKWLYEVADSDLIGTEQYYIDSYRKDSDRHLFSFNVNKAIVVNTNGVIEDTFAEVFSPKMEEILVLRNHNK</sequence>
<keyword evidence="4" id="KW-1185">Reference proteome</keyword>
<evidence type="ECO:0000313" key="1">
    <source>
        <dbReference type="EMBL" id="GJM51064.1"/>
    </source>
</evidence>
<name>A0AAV5AWP1_9FLAO</name>
<reference evidence="1 4" key="1">
    <citation type="submission" date="2021-11" db="EMBL/GenBank/DDBJ databases">
        <title>Draft genome sequence of Capnocytophaga sp. strain KC07075 isolated from cat oral cavity.</title>
        <authorList>
            <person name="Suzuki M."/>
            <person name="Imaoka K."/>
            <person name="Kimura M."/>
            <person name="Morikawa S."/>
            <person name="Maeda K."/>
        </authorList>
    </citation>
    <scope>NUCLEOTIDE SEQUENCE</scope>
    <source>
        <strain evidence="1">KC07075</strain>
        <strain evidence="2 4">KC07079</strain>
    </source>
</reference>
<dbReference type="Proteomes" id="UP001207736">
    <property type="component" value="Unassembled WGS sequence"/>
</dbReference>
<dbReference type="Proteomes" id="UP001208692">
    <property type="component" value="Unassembled WGS sequence"/>
</dbReference>
<accession>A0AAV5AWP1</accession>
<gene>
    <name evidence="1" type="ORF">RCZ15_20370</name>
    <name evidence="2" type="ORF">RCZ16_05670</name>
</gene>
<organism evidence="1 3">
    <name type="scientific">Capnocytophaga catalasegens</name>
    <dbReference type="NCBI Taxonomy" id="1004260"/>
    <lineage>
        <taxon>Bacteria</taxon>
        <taxon>Pseudomonadati</taxon>
        <taxon>Bacteroidota</taxon>
        <taxon>Flavobacteriia</taxon>
        <taxon>Flavobacteriales</taxon>
        <taxon>Flavobacteriaceae</taxon>
        <taxon>Capnocytophaga</taxon>
    </lineage>
</organism>
<dbReference type="AlphaFoldDB" id="A0AAV5AWP1"/>
<evidence type="ECO:0008006" key="5">
    <source>
        <dbReference type="Google" id="ProtNLM"/>
    </source>
</evidence>